<dbReference type="InterPro" id="IPR006137">
    <property type="entry name" value="NADH_UbQ_OxRdtase-like_20kDa"/>
</dbReference>
<evidence type="ECO:0000256" key="1">
    <source>
        <dbReference type="ARBA" id="ARBA00001966"/>
    </source>
</evidence>
<evidence type="ECO:0000256" key="6">
    <source>
        <dbReference type="ARBA" id="ARBA00022729"/>
    </source>
</evidence>
<organism evidence="14 15">
    <name type="scientific">Vulcanisaeta distributa (strain DSM 14429 / JCM 11212 / NBRC 100878 / IC-017)</name>
    <dbReference type="NCBI Taxonomy" id="572478"/>
    <lineage>
        <taxon>Archaea</taxon>
        <taxon>Thermoproteota</taxon>
        <taxon>Thermoprotei</taxon>
        <taxon>Thermoproteales</taxon>
        <taxon>Thermoproteaceae</taxon>
        <taxon>Vulcanisaeta</taxon>
    </lineage>
</organism>
<dbReference type="eggNOG" id="arCOG02474">
    <property type="taxonomic scope" value="Archaea"/>
</dbReference>
<dbReference type="GO" id="GO:0016020">
    <property type="term" value="C:membrane"/>
    <property type="evidence" value="ECO:0007669"/>
    <property type="project" value="TreeGrafter"/>
</dbReference>
<feature type="binding site" evidence="10">
    <location>
        <position position="195"/>
    </location>
    <ligand>
        <name>[4Fe-4S] cluster</name>
        <dbReference type="ChEBI" id="CHEBI:49883"/>
        <label>1</label>
    </ligand>
</feature>
<dbReference type="NCBIfam" id="TIGR01409">
    <property type="entry name" value="TAT_signal_seq"/>
    <property type="match status" value="1"/>
</dbReference>
<dbReference type="Pfam" id="PF14720">
    <property type="entry name" value="NiFe_hyd_SSU_C"/>
    <property type="match status" value="1"/>
</dbReference>
<feature type="binding site" evidence="10">
    <location>
        <position position="278"/>
    </location>
    <ligand>
        <name>[4Fe-4S] cluster</name>
        <dbReference type="ChEBI" id="CHEBI:49883"/>
        <label>1</label>
    </ligand>
</feature>
<keyword evidence="5 10" id="KW-0479">Metal-binding</keyword>
<dbReference type="GO" id="GO:0044569">
    <property type="term" value="C:[Ni-Fe] hydrogenase complex"/>
    <property type="evidence" value="ECO:0007669"/>
    <property type="project" value="TreeGrafter"/>
</dbReference>
<evidence type="ECO:0000256" key="8">
    <source>
        <dbReference type="ARBA" id="ARBA00023004"/>
    </source>
</evidence>
<dbReference type="GO" id="GO:0051538">
    <property type="term" value="F:3 iron, 4 sulfur cluster binding"/>
    <property type="evidence" value="ECO:0007669"/>
    <property type="project" value="UniProtKB-KW"/>
</dbReference>
<evidence type="ECO:0000313" key="14">
    <source>
        <dbReference type="EMBL" id="ADN51681.1"/>
    </source>
</evidence>
<evidence type="ECO:0000256" key="11">
    <source>
        <dbReference type="SAM" id="Phobius"/>
    </source>
</evidence>
<keyword evidence="10" id="KW-0003">3Fe-4S</keyword>
<keyword evidence="8 10" id="KW-0408">Iron</keyword>
<dbReference type="KEGG" id="vdi:Vdis_2313"/>
<evidence type="ECO:0000256" key="7">
    <source>
        <dbReference type="ARBA" id="ARBA00023002"/>
    </source>
</evidence>
<feature type="binding site" evidence="10">
    <location>
        <position position="329"/>
    </location>
    <ligand>
        <name>[4Fe-4S] cluster</name>
        <dbReference type="ChEBI" id="CHEBI:49883"/>
        <label>2</label>
    </ligand>
</feature>
<keyword evidence="9 10" id="KW-0411">Iron-sulfur</keyword>
<keyword evidence="11" id="KW-1133">Transmembrane helix</keyword>
<reference evidence="15" key="2">
    <citation type="journal article" date="2010" name="Stand. Genomic Sci.">
        <title>Complete genome sequence of Vulcanisaeta distributa type strain (IC-017T).</title>
        <authorList>
            <person name="Mavromatis K."/>
            <person name="Sikorski J."/>
            <person name="Pabst E."/>
            <person name="Teshima H."/>
            <person name="Lapidus A."/>
            <person name="Lucas S."/>
            <person name="Nolan M."/>
            <person name="Glavina Del Rio T."/>
            <person name="Cheng J."/>
            <person name="Bruce D."/>
            <person name="Goodwin L."/>
            <person name="Pitluck S."/>
            <person name="Liolios K."/>
            <person name="Ivanova N."/>
            <person name="Mikhailova N."/>
            <person name="Pati A."/>
            <person name="Chen A."/>
            <person name="Palaniappan K."/>
            <person name="Land M."/>
            <person name="Hauser L."/>
            <person name="Chang Y."/>
            <person name="Jeffries C."/>
            <person name="Rohde M."/>
            <person name="Spring S."/>
            <person name="Goker M."/>
            <person name="Wirth R."/>
            <person name="Woyke T."/>
            <person name="Bristow J."/>
            <person name="Eisen J."/>
            <person name="Markowitz V."/>
            <person name="Hugenholtz P."/>
            <person name="Klenk H."/>
            <person name="Kyrpides N."/>
        </authorList>
    </citation>
    <scope>NUCLEOTIDE SEQUENCE [LARGE SCALE GENOMIC DNA]</scope>
    <source>
        <strain evidence="15">DSM 14429 / JCM 11212 / NBRC 100878 / IC-017</strain>
    </source>
</reference>
<dbReference type="PANTHER" id="PTHR30013:SF5">
    <property type="entry name" value="HYDROGENASE SMALL SUBUNIT"/>
    <property type="match status" value="1"/>
</dbReference>
<comment type="similarity">
    <text evidence="3">Belongs to the [NiFe]/[NiFeSe] hydrogenase small subunit family.</text>
</comment>
<dbReference type="InterPro" id="IPR027394">
    <property type="entry name" value="Cytochrome-c3_hydrogenase_C"/>
</dbReference>
<feature type="binding site" evidence="10">
    <location>
        <position position="357"/>
    </location>
    <ligand>
        <name>[4Fe-4S] cluster</name>
        <dbReference type="ChEBI" id="CHEBI:49883"/>
        <label>2</label>
    </ligand>
</feature>
<feature type="transmembrane region" description="Helical" evidence="11">
    <location>
        <begin position="414"/>
        <end position="438"/>
    </location>
</feature>
<dbReference type="STRING" id="572478.Vdis_2313"/>
<feature type="binding site" evidence="10">
    <location>
        <position position="326"/>
    </location>
    <ligand>
        <name>[4Fe-4S] cluster</name>
        <dbReference type="ChEBI" id="CHEBI:49883"/>
        <label>2</label>
    </ligand>
</feature>
<feature type="binding site" evidence="10">
    <location>
        <position position="56"/>
    </location>
    <ligand>
        <name>[4Fe-4S] cluster</name>
        <dbReference type="ChEBI" id="CHEBI:49883"/>
        <label>1</label>
    </ligand>
</feature>
<evidence type="ECO:0000256" key="5">
    <source>
        <dbReference type="ARBA" id="ARBA00022723"/>
    </source>
</evidence>
<dbReference type="GO" id="GO:0046872">
    <property type="term" value="F:metal ion binding"/>
    <property type="evidence" value="ECO:0007669"/>
    <property type="project" value="UniProtKB-KW"/>
</dbReference>
<proteinExistence type="inferred from homology"/>
<dbReference type="InterPro" id="IPR019546">
    <property type="entry name" value="TAT_signal_bac_arc"/>
</dbReference>
<dbReference type="PANTHER" id="PTHR30013">
    <property type="entry name" value="NIFE / NIFESE HYDROGENASE SMALL SUBUNIT FAMILY MEMBER"/>
    <property type="match status" value="1"/>
</dbReference>
<comment type="cofactor">
    <cofactor evidence="1">
        <name>[4Fe-4S] cluster</name>
        <dbReference type="ChEBI" id="CHEBI:49883"/>
    </cofactor>
</comment>
<dbReference type="Proteomes" id="UP000006681">
    <property type="component" value="Chromosome"/>
</dbReference>
<accession>E1QQR9</accession>
<keyword evidence="15" id="KW-1185">Reference proteome</keyword>
<dbReference type="GO" id="GO:0008901">
    <property type="term" value="F:ferredoxin hydrogenase activity"/>
    <property type="evidence" value="ECO:0007669"/>
    <property type="project" value="InterPro"/>
</dbReference>
<evidence type="ECO:0000259" key="13">
    <source>
        <dbReference type="Pfam" id="PF14720"/>
    </source>
</evidence>
<dbReference type="SUPFAM" id="SSF56770">
    <property type="entry name" value="HydA/Nqo6-like"/>
    <property type="match status" value="1"/>
</dbReference>
<evidence type="ECO:0000256" key="10">
    <source>
        <dbReference type="PIRSR" id="PIRSR000310-1"/>
    </source>
</evidence>
<dbReference type="GO" id="GO:0009055">
    <property type="term" value="F:electron transfer activity"/>
    <property type="evidence" value="ECO:0007669"/>
    <property type="project" value="TreeGrafter"/>
</dbReference>
<feature type="domain" description="Cytochrome-c3 hydrogenase C-terminal" evidence="13">
    <location>
        <begin position="321"/>
        <end position="401"/>
    </location>
</feature>
<dbReference type="EMBL" id="CP002100">
    <property type="protein sequence ID" value="ADN51681.1"/>
    <property type="molecule type" value="Genomic_DNA"/>
</dbReference>
<dbReference type="GO" id="GO:0051539">
    <property type="term" value="F:4 iron, 4 sulfur cluster binding"/>
    <property type="evidence" value="ECO:0007669"/>
    <property type="project" value="UniProtKB-KW"/>
</dbReference>
<evidence type="ECO:0000256" key="4">
    <source>
        <dbReference type="ARBA" id="ARBA00022485"/>
    </source>
</evidence>
<dbReference type="PROSITE" id="PS51318">
    <property type="entry name" value="TAT"/>
    <property type="match status" value="1"/>
</dbReference>
<dbReference type="AlphaFoldDB" id="E1QQR9"/>
<reference evidence="14 15" key="1">
    <citation type="journal article" date="2010" name="Stand. Genomic Sci.">
        <title>Complete genome sequence of Vulcanisaeta distributa type strain (IC-017).</title>
        <authorList>
            <person name="Mavromatis K."/>
            <person name="Sikorski J."/>
            <person name="Pabst E."/>
            <person name="Teshima H."/>
            <person name="Lapidus A."/>
            <person name="Lucas S."/>
            <person name="Nolan M."/>
            <person name="Glavina Del Rio T."/>
            <person name="Cheng J.F."/>
            <person name="Bruce D."/>
            <person name="Goodwin L."/>
            <person name="Pitluck S."/>
            <person name="Liolios K."/>
            <person name="Ivanova N."/>
            <person name="Mikhailova N."/>
            <person name="Pati A."/>
            <person name="Chen A."/>
            <person name="Palaniappan K."/>
            <person name="Land M."/>
            <person name="Hauser L."/>
            <person name="Chang Y.J."/>
            <person name="Jeffries C.D."/>
            <person name="Rohde M."/>
            <person name="Spring S."/>
            <person name="Goker M."/>
            <person name="Wirth R."/>
            <person name="Woyke T."/>
            <person name="Bristow J."/>
            <person name="Eisen J.A."/>
            <person name="Markowitz V."/>
            <person name="Hugenholtz P."/>
            <person name="Klenk H.P."/>
            <person name="Kyrpides N.C."/>
        </authorList>
    </citation>
    <scope>NUCLEOTIDE SEQUENCE [LARGE SCALE GENOMIC DNA]</scope>
    <source>
        <strain evidence="15">DSM 14429 / JCM 11212 / NBRC 100878 / IC-017</strain>
    </source>
</reference>
<name>E1QQR9_VULDI</name>
<protein>
    <submittedName>
        <fullName evidence="14">Hydrogenase (NiFe) small subunit HydA</fullName>
    </submittedName>
</protein>
<comment type="subcellular location">
    <subcellularLocation>
        <location evidence="2">Cell envelope</location>
    </subcellularLocation>
</comment>
<dbReference type="Pfam" id="PF01058">
    <property type="entry name" value="Oxidored_q6"/>
    <property type="match status" value="1"/>
</dbReference>
<keyword evidence="11" id="KW-0812">Transmembrane</keyword>
<dbReference type="Gene3D" id="3.40.50.700">
    <property type="entry name" value="NADH:ubiquinone oxidoreductase-like, 20kDa subunit"/>
    <property type="match status" value="1"/>
</dbReference>
<evidence type="ECO:0000259" key="12">
    <source>
        <dbReference type="Pfam" id="PF01058"/>
    </source>
</evidence>
<evidence type="ECO:0000313" key="15">
    <source>
        <dbReference type="Proteomes" id="UP000006681"/>
    </source>
</evidence>
<gene>
    <name evidence="14" type="ordered locus">Vdis_2313</name>
</gene>
<evidence type="ECO:0000256" key="9">
    <source>
        <dbReference type="ARBA" id="ARBA00023014"/>
    </source>
</evidence>
<dbReference type="InterPro" id="IPR037024">
    <property type="entry name" value="NiFe_Hase_small_N_sf"/>
</dbReference>
<feature type="binding site" evidence="10">
    <location>
        <position position="385"/>
    </location>
    <ligand>
        <name>[3Fe-4S] cluster</name>
        <dbReference type="ChEBI" id="CHEBI:21137"/>
    </ligand>
</feature>
<keyword evidence="7" id="KW-0560">Oxidoreductase</keyword>
<keyword evidence="4 10" id="KW-0004">4Fe-4S</keyword>
<dbReference type="InterPro" id="IPR001821">
    <property type="entry name" value="NiFe_hydrogenase_ssu"/>
</dbReference>
<dbReference type="RefSeq" id="WP_013337406.1">
    <property type="nucleotide sequence ID" value="NC_014537.1"/>
</dbReference>
<keyword evidence="11" id="KW-0472">Membrane</keyword>
<feature type="binding site" evidence="10">
    <location>
        <position position="351"/>
    </location>
    <ligand>
        <name>[4Fe-4S] cluster</name>
        <dbReference type="ChEBI" id="CHEBI:49883"/>
        <label>2</label>
    </ligand>
</feature>
<feature type="domain" description="NADH:ubiquinone oxidoreductase-like 20kDa subunit" evidence="12">
    <location>
        <begin position="56"/>
        <end position="290"/>
    </location>
</feature>
<keyword evidence="6" id="KW-0732">Signal</keyword>
<evidence type="ECO:0000256" key="3">
    <source>
        <dbReference type="ARBA" id="ARBA00006605"/>
    </source>
</evidence>
<sequence length="449" mass="48342">MAPPKIEIKLTRRDFLKASAIAAMFAALDWNRVINAFADAVRNGDIGIVWLEAQDCAGNTTSIIQATNPSLLDVLLGRTPLVGPGTVRLIFHETVMPEWGATHVTSFSQTEQPSVYWTEEFYTGTADKILNDVAQGKYGPYVLVLEGSLPAEYGMPGSNITTEGGFYCKIGPYTCTEWFKKLIVNAAAVVGVGNCASYGGIPADKVLEPPPNFQYPTNGWSQSPTGAIGLFDDPYRGITGVIHHPYFSDVIGPYSNYWDKDMVPDFSTVKPIVAVPGCPAGPNGIMRTLALLALAAIGIIPASALQRSKFLDEYGRPLFIYQYTTHEQCPRAAWYAAGEFRPYPGDNDAKCLYAVGCKGPVAHCPWNKIGWVAGVGGPTRQGGVCIACTNPGFTDAYEPFYVKLPYVGWSAKDLATAAAVVGAATVVAGAIAGGWYAARQRAERKEEKK</sequence>
<dbReference type="InterPro" id="IPR037148">
    <property type="entry name" value="NiFe-Hase_small_C_sf"/>
</dbReference>
<feature type="binding site" evidence="10">
    <location>
        <position position="388"/>
    </location>
    <ligand>
        <name>[3Fe-4S] cluster</name>
        <dbReference type="ChEBI" id="CHEBI:21137"/>
    </ligand>
</feature>
<dbReference type="GO" id="GO:0009375">
    <property type="term" value="C:ferredoxin hydrogenase complex"/>
    <property type="evidence" value="ECO:0007669"/>
    <property type="project" value="InterPro"/>
</dbReference>
<dbReference type="GeneID" id="9753268"/>
<dbReference type="HOGENOM" id="CLU_046107_1_2_2"/>
<dbReference type="PIRSF" id="PIRSF000310">
    <property type="entry name" value="NiFe_hyd_ssu"/>
    <property type="match status" value="1"/>
</dbReference>
<dbReference type="GO" id="GO:0009061">
    <property type="term" value="P:anaerobic respiration"/>
    <property type="evidence" value="ECO:0007669"/>
    <property type="project" value="TreeGrafter"/>
</dbReference>
<dbReference type="InterPro" id="IPR006311">
    <property type="entry name" value="TAT_signal"/>
</dbReference>
<evidence type="ECO:0000256" key="2">
    <source>
        <dbReference type="ARBA" id="ARBA00004196"/>
    </source>
</evidence>
<dbReference type="Gene3D" id="4.10.480.10">
    <property type="entry name" value="Cytochrome-c3 hydrogenase, C-terminal domain"/>
    <property type="match status" value="1"/>
</dbReference>